<dbReference type="PANTHER" id="PTHR43434">
    <property type="entry name" value="PHOSPHOGLYCOLATE PHOSPHATASE"/>
    <property type="match status" value="1"/>
</dbReference>
<accession>A0A1G2M1H1</accession>
<dbReference type="InterPro" id="IPR023198">
    <property type="entry name" value="PGP-like_dom2"/>
</dbReference>
<dbReference type="InterPro" id="IPR036412">
    <property type="entry name" value="HAD-like_sf"/>
</dbReference>
<dbReference type="AlphaFoldDB" id="A0A1G2M1H1"/>
<dbReference type="Gene3D" id="1.10.150.240">
    <property type="entry name" value="Putative phosphatase, domain 2"/>
    <property type="match status" value="1"/>
</dbReference>
<dbReference type="InterPro" id="IPR041492">
    <property type="entry name" value="HAD_2"/>
</dbReference>
<dbReference type="Pfam" id="PF13419">
    <property type="entry name" value="HAD_2"/>
    <property type="match status" value="1"/>
</dbReference>
<organism evidence="1 2">
    <name type="scientific">Candidatus Taylorbacteria bacterium RIFCSPHIGHO2_01_FULL_46_22b</name>
    <dbReference type="NCBI Taxonomy" id="1802301"/>
    <lineage>
        <taxon>Bacteria</taxon>
        <taxon>Candidatus Tayloriibacteriota</taxon>
    </lineage>
</organism>
<dbReference type="EMBL" id="MHRF01000013">
    <property type="protein sequence ID" value="OHA17740.1"/>
    <property type="molecule type" value="Genomic_DNA"/>
</dbReference>
<evidence type="ECO:0008006" key="3">
    <source>
        <dbReference type="Google" id="ProtNLM"/>
    </source>
</evidence>
<name>A0A1G2M1H1_9BACT</name>
<dbReference type="SUPFAM" id="SSF56784">
    <property type="entry name" value="HAD-like"/>
    <property type="match status" value="1"/>
</dbReference>
<dbReference type="GO" id="GO:0005829">
    <property type="term" value="C:cytosol"/>
    <property type="evidence" value="ECO:0007669"/>
    <property type="project" value="TreeGrafter"/>
</dbReference>
<dbReference type="STRING" id="1802301.A2664_03965"/>
<comment type="caution">
    <text evidence="1">The sequence shown here is derived from an EMBL/GenBank/DDBJ whole genome shotgun (WGS) entry which is preliminary data.</text>
</comment>
<proteinExistence type="predicted"/>
<dbReference type="GO" id="GO:0006281">
    <property type="term" value="P:DNA repair"/>
    <property type="evidence" value="ECO:0007669"/>
    <property type="project" value="TreeGrafter"/>
</dbReference>
<evidence type="ECO:0000313" key="1">
    <source>
        <dbReference type="EMBL" id="OHA17740.1"/>
    </source>
</evidence>
<sequence length="206" mass="23990">MKNIIFDWSGVVRDTLTCQLWIVNRIFKRYGVTEITLEEFREDWRQPPALFYQKYLPEGYNEEERSKLFQELQLDKDCPKVAVFSEVVKLIHKSKDKGYFLSVVSSDFPETLLPEVKEYGLENIFSEIITDANDKLEPVQKIIKEYNLNLQDTFFVGDSNHEIDVAKKVGIKSIAVTWGFTSKLKLRAGNPDYIVDNVQELENVIL</sequence>
<evidence type="ECO:0000313" key="2">
    <source>
        <dbReference type="Proteomes" id="UP000178873"/>
    </source>
</evidence>
<dbReference type="PANTHER" id="PTHR43434:SF1">
    <property type="entry name" value="PHOSPHOGLYCOLATE PHOSPHATASE"/>
    <property type="match status" value="1"/>
</dbReference>
<reference evidence="1 2" key="1">
    <citation type="journal article" date="2016" name="Nat. Commun.">
        <title>Thousands of microbial genomes shed light on interconnected biogeochemical processes in an aquifer system.</title>
        <authorList>
            <person name="Anantharaman K."/>
            <person name="Brown C.T."/>
            <person name="Hug L.A."/>
            <person name="Sharon I."/>
            <person name="Castelle C.J."/>
            <person name="Probst A.J."/>
            <person name="Thomas B.C."/>
            <person name="Singh A."/>
            <person name="Wilkins M.J."/>
            <person name="Karaoz U."/>
            <person name="Brodie E.L."/>
            <person name="Williams K.H."/>
            <person name="Hubbard S.S."/>
            <person name="Banfield J.F."/>
        </authorList>
    </citation>
    <scope>NUCLEOTIDE SEQUENCE [LARGE SCALE GENOMIC DNA]</scope>
</reference>
<dbReference type="Proteomes" id="UP000178873">
    <property type="component" value="Unassembled WGS sequence"/>
</dbReference>
<dbReference type="SFLD" id="SFLDG01129">
    <property type="entry name" value="C1.5:_HAD__Beta-PGM__Phosphata"/>
    <property type="match status" value="1"/>
</dbReference>
<dbReference type="InterPro" id="IPR050155">
    <property type="entry name" value="HAD-like_hydrolase_sf"/>
</dbReference>
<protein>
    <recommendedName>
        <fullName evidence="3">HAD family hydrolase</fullName>
    </recommendedName>
</protein>
<dbReference type="SFLD" id="SFLDS00003">
    <property type="entry name" value="Haloacid_Dehalogenase"/>
    <property type="match status" value="1"/>
</dbReference>
<dbReference type="InterPro" id="IPR023214">
    <property type="entry name" value="HAD_sf"/>
</dbReference>
<dbReference type="GO" id="GO:0008967">
    <property type="term" value="F:phosphoglycolate phosphatase activity"/>
    <property type="evidence" value="ECO:0007669"/>
    <property type="project" value="TreeGrafter"/>
</dbReference>
<gene>
    <name evidence="1" type="ORF">A2664_03965</name>
</gene>
<dbReference type="Gene3D" id="3.40.50.1000">
    <property type="entry name" value="HAD superfamily/HAD-like"/>
    <property type="match status" value="1"/>
</dbReference>